<reference evidence="2 3" key="1">
    <citation type="submission" date="2018-05" db="EMBL/GenBank/DDBJ databases">
        <title>Genomic Encyclopedia of Type Strains, Phase IV (KMG-V): Genome sequencing to study the core and pangenomes of soil and plant-associated prokaryotes.</title>
        <authorList>
            <person name="Whitman W."/>
        </authorList>
    </citation>
    <scope>NUCLEOTIDE SEQUENCE [LARGE SCALE GENOMIC DNA]</scope>
    <source>
        <strain evidence="2 3">SIr-6563</strain>
    </source>
</reference>
<keyword evidence="3" id="KW-1185">Reference proteome</keyword>
<dbReference type="Pfam" id="PF08238">
    <property type="entry name" value="Sel1"/>
    <property type="match status" value="3"/>
</dbReference>
<feature type="signal peptide" evidence="1">
    <location>
        <begin position="1"/>
        <end position="37"/>
    </location>
</feature>
<organism evidence="2 3">
    <name type="scientific">Paraburkholderia tropica</name>
    <dbReference type="NCBI Taxonomy" id="92647"/>
    <lineage>
        <taxon>Bacteria</taxon>
        <taxon>Pseudomonadati</taxon>
        <taxon>Pseudomonadota</taxon>
        <taxon>Betaproteobacteria</taxon>
        <taxon>Burkholderiales</taxon>
        <taxon>Burkholderiaceae</taxon>
        <taxon>Paraburkholderia</taxon>
    </lineage>
</organism>
<dbReference type="Proteomes" id="UP000247515">
    <property type="component" value="Unassembled WGS sequence"/>
</dbReference>
<sequence length="367" mass="38790">MTTSGIGSAWGRMGYSRRRGAAALVLTLAAVSECATAVVVIEGAPNTSAQRAEGGADDPSLRITGDNWSAIVPSAQPPLKVEDVEEANAAAQSTNTARTYDDGLQRYRQAVLEANTAEASTLYRSAAAVWRTAEKLGDSRAYAALGWLALQGRGMPVNTMEAARYAQRSRRSGDARGNCLIALLARQAGHSAESSSEFYVAAQAGSAFAANELGISAEVAGNPDEAKRWYAVASGRGLSAGALNLARLGGAVSASAWHDRVMQLQAKVQQADPAAMYALGLMYHTGRGVATNFSAALSLYREAANRQNGEARTMLSLIYRSSPESDHLITERMAELARSTALREFNLYSARDESPSHADLLTGDTVP</sequence>
<dbReference type="PANTHER" id="PTHR11102:SF160">
    <property type="entry name" value="ERAD-ASSOCIATED E3 UBIQUITIN-PROTEIN LIGASE COMPONENT HRD3"/>
    <property type="match status" value="1"/>
</dbReference>
<accession>A0ABX5MU96</accession>
<dbReference type="RefSeq" id="WP_110326341.1">
    <property type="nucleotide sequence ID" value="NZ_JACHWC010000009.1"/>
</dbReference>
<evidence type="ECO:0000313" key="2">
    <source>
        <dbReference type="EMBL" id="PXX19188.1"/>
    </source>
</evidence>
<dbReference type="InterPro" id="IPR006597">
    <property type="entry name" value="Sel1-like"/>
</dbReference>
<keyword evidence="1" id="KW-0732">Signal</keyword>
<dbReference type="Gene3D" id="1.25.40.10">
    <property type="entry name" value="Tetratricopeptide repeat domain"/>
    <property type="match status" value="2"/>
</dbReference>
<evidence type="ECO:0000313" key="3">
    <source>
        <dbReference type="Proteomes" id="UP000247515"/>
    </source>
</evidence>
<protein>
    <submittedName>
        <fullName evidence="2">TPR repeat protein</fullName>
    </submittedName>
</protein>
<gene>
    <name evidence="2" type="ORF">C7400_103179</name>
</gene>
<dbReference type="InterPro" id="IPR011990">
    <property type="entry name" value="TPR-like_helical_dom_sf"/>
</dbReference>
<dbReference type="PANTHER" id="PTHR11102">
    <property type="entry name" value="SEL-1-LIKE PROTEIN"/>
    <property type="match status" value="1"/>
</dbReference>
<dbReference type="InterPro" id="IPR050767">
    <property type="entry name" value="Sel1_AlgK"/>
</dbReference>
<dbReference type="EMBL" id="QJJV01000003">
    <property type="protein sequence ID" value="PXX19188.1"/>
    <property type="molecule type" value="Genomic_DNA"/>
</dbReference>
<proteinExistence type="predicted"/>
<evidence type="ECO:0000256" key="1">
    <source>
        <dbReference type="SAM" id="SignalP"/>
    </source>
</evidence>
<comment type="caution">
    <text evidence="2">The sequence shown here is derived from an EMBL/GenBank/DDBJ whole genome shotgun (WGS) entry which is preliminary data.</text>
</comment>
<dbReference type="SMART" id="SM00671">
    <property type="entry name" value="SEL1"/>
    <property type="match status" value="3"/>
</dbReference>
<dbReference type="SUPFAM" id="SSF81901">
    <property type="entry name" value="HCP-like"/>
    <property type="match status" value="2"/>
</dbReference>
<feature type="chain" id="PRO_5047387580" evidence="1">
    <location>
        <begin position="38"/>
        <end position="367"/>
    </location>
</feature>
<name>A0ABX5MU96_9BURK</name>